<keyword evidence="3" id="KW-1185">Reference proteome</keyword>
<reference evidence="2 3" key="1">
    <citation type="submission" date="2024-10" db="EMBL/GenBank/DDBJ databases">
        <title>Updated reference genomes for cyclostephanoid diatoms.</title>
        <authorList>
            <person name="Roberts W.R."/>
            <person name="Alverson A.J."/>
        </authorList>
    </citation>
    <scope>NUCLEOTIDE SEQUENCE [LARGE SCALE GENOMIC DNA]</scope>
    <source>
        <strain evidence="2 3">AJA010-31</strain>
    </source>
</reference>
<gene>
    <name evidence="2" type="ORF">ACHAWO_004735</name>
</gene>
<evidence type="ECO:0000313" key="3">
    <source>
        <dbReference type="Proteomes" id="UP001530400"/>
    </source>
</evidence>
<feature type="transmembrane region" description="Helical" evidence="1">
    <location>
        <begin position="27"/>
        <end position="48"/>
    </location>
</feature>
<dbReference type="AlphaFoldDB" id="A0ABD3NWV8"/>
<dbReference type="EMBL" id="JALLPJ020000922">
    <property type="protein sequence ID" value="KAL3779701.1"/>
    <property type="molecule type" value="Genomic_DNA"/>
</dbReference>
<dbReference type="Proteomes" id="UP001530400">
    <property type="component" value="Unassembled WGS sequence"/>
</dbReference>
<evidence type="ECO:0000313" key="2">
    <source>
        <dbReference type="EMBL" id="KAL3779701.1"/>
    </source>
</evidence>
<evidence type="ECO:0008006" key="4">
    <source>
        <dbReference type="Google" id="ProtNLM"/>
    </source>
</evidence>
<protein>
    <recommendedName>
        <fullName evidence="4">Glycosyltransferase family 92 protein</fullName>
    </recommendedName>
</protein>
<name>A0ABD3NWV8_9STRA</name>
<keyword evidence="1" id="KW-0472">Membrane</keyword>
<keyword evidence="1" id="KW-1133">Transmembrane helix</keyword>
<comment type="caution">
    <text evidence="2">The sequence shown here is derived from an EMBL/GenBank/DDBJ whole genome shotgun (WGS) entry which is preliminary data.</text>
</comment>
<sequence>MRKHNRQHPRQLWCLETVADISRRQSVLFFVMLIMLACITCGITIFLLHNAVYSYSSEFTAEVSRMPPLSSKSPSQEEINNTNTLRLLIAVTAYDLNQFPHFNRMYDSFRDMCESGYTVDLYIYTTVDWPRDILDSLESRIHCRHPLAQFSVSMVLKDPDVKLNLARYHKTLFHDNVDNYDLFIYSEDDHLILLKHITAYMEETRRLKEILGTPGYTDYSIGFIRYEINQNNTHTTFEWYWNLQDFNVHLVHNDDVDKKMNATYFTAGGFRHQGMYMATSEQFKAWSERPNCRFNDTTVVYPNLTGFPDLTREMANSVWLYSSVGCQVVQLVPTRNYHDFFIHHLPDKYVYVPGWPYGSVTEIGSLLPKPTGTTGLIKMIDERVSS</sequence>
<organism evidence="2 3">
    <name type="scientific">Cyclotella atomus</name>
    <dbReference type="NCBI Taxonomy" id="382360"/>
    <lineage>
        <taxon>Eukaryota</taxon>
        <taxon>Sar</taxon>
        <taxon>Stramenopiles</taxon>
        <taxon>Ochrophyta</taxon>
        <taxon>Bacillariophyta</taxon>
        <taxon>Coscinodiscophyceae</taxon>
        <taxon>Thalassiosirophycidae</taxon>
        <taxon>Stephanodiscales</taxon>
        <taxon>Stephanodiscaceae</taxon>
        <taxon>Cyclotella</taxon>
    </lineage>
</organism>
<evidence type="ECO:0000256" key="1">
    <source>
        <dbReference type="SAM" id="Phobius"/>
    </source>
</evidence>
<accession>A0ABD3NWV8</accession>
<proteinExistence type="predicted"/>
<keyword evidence="1" id="KW-0812">Transmembrane</keyword>